<dbReference type="KEGG" id="lpav:PLANPX_5622"/>
<dbReference type="Pfam" id="PF00355">
    <property type="entry name" value="Rieske"/>
    <property type="match status" value="1"/>
</dbReference>
<evidence type="ECO:0000313" key="6">
    <source>
        <dbReference type="EMBL" id="BBO36010.1"/>
    </source>
</evidence>
<evidence type="ECO:0000259" key="5">
    <source>
        <dbReference type="PROSITE" id="PS51296"/>
    </source>
</evidence>
<protein>
    <submittedName>
        <fullName evidence="6">Nitrite reductase small subunit</fullName>
        <ecNumber evidence="6">1.7.1.4</ecNumber>
    </submittedName>
</protein>
<proteinExistence type="predicted"/>
<dbReference type="GO" id="GO:0008942">
    <property type="term" value="F:nitrite reductase [NAD(P)H] activity"/>
    <property type="evidence" value="ECO:0007669"/>
    <property type="project" value="UniProtKB-EC"/>
</dbReference>
<evidence type="ECO:0000256" key="4">
    <source>
        <dbReference type="ARBA" id="ARBA00023014"/>
    </source>
</evidence>
<dbReference type="Proteomes" id="UP000326837">
    <property type="component" value="Chromosome"/>
</dbReference>
<name>A0A5K7XGM6_9BACT</name>
<dbReference type="EMBL" id="AP021861">
    <property type="protein sequence ID" value="BBO36010.1"/>
    <property type="molecule type" value="Genomic_DNA"/>
</dbReference>
<evidence type="ECO:0000256" key="1">
    <source>
        <dbReference type="ARBA" id="ARBA00022714"/>
    </source>
</evidence>
<dbReference type="EC" id="1.7.1.4" evidence="6"/>
<dbReference type="AlphaFoldDB" id="A0A5K7XGM6"/>
<dbReference type="PANTHER" id="PTHR21496">
    <property type="entry name" value="FERREDOXIN-RELATED"/>
    <property type="match status" value="1"/>
</dbReference>
<gene>
    <name evidence="6" type="ORF">PLANPX_5622</name>
</gene>
<evidence type="ECO:0000256" key="3">
    <source>
        <dbReference type="ARBA" id="ARBA00023004"/>
    </source>
</evidence>
<dbReference type="InterPro" id="IPR017941">
    <property type="entry name" value="Rieske_2Fe-2S"/>
</dbReference>
<dbReference type="InterPro" id="IPR036922">
    <property type="entry name" value="Rieske_2Fe-2S_sf"/>
</dbReference>
<accession>A0A5K7XGM6</accession>
<dbReference type="SUPFAM" id="SSF50022">
    <property type="entry name" value="ISP domain"/>
    <property type="match status" value="1"/>
</dbReference>
<evidence type="ECO:0000256" key="2">
    <source>
        <dbReference type="ARBA" id="ARBA00022723"/>
    </source>
</evidence>
<keyword evidence="3" id="KW-0408">Iron</keyword>
<sequence length="108" mass="11725">MSEFVTVARVGAIAEGQGGTFQVGERLVAVFNRGGEYFAIDDLCPHMGASLGAGYMDAEGVVTCPWHAWHFSVCDGTWCDNPRIKIDAFETRVVGDEIQVRTTPTKAE</sequence>
<dbReference type="CDD" id="cd03467">
    <property type="entry name" value="Rieske"/>
    <property type="match status" value="1"/>
</dbReference>
<keyword evidence="1" id="KW-0001">2Fe-2S</keyword>
<dbReference type="GO" id="GO:0046872">
    <property type="term" value="F:metal ion binding"/>
    <property type="evidence" value="ECO:0007669"/>
    <property type="project" value="UniProtKB-KW"/>
</dbReference>
<feature type="domain" description="Rieske" evidence="5">
    <location>
        <begin position="7"/>
        <end position="100"/>
    </location>
</feature>
<keyword evidence="4" id="KW-0411">Iron-sulfur</keyword>
<dbReference type="PROSITE" id="PS51296">
    <property type="entry name" value="RIESKE"/>
    <property type="match status" value="1"/>
</dbReference>
<dbReference type="Gene3D" id="2.102.10.10">
    <property type="entry name" value="Rieske [2Fe-2S] iron-sulphur domain"/>
    <property type="match status" value="1"/>
</dbReference>
<keyword evidence="7" id="KW-1185">Reference proteome</keyword>
<keyword evidence="6" id="KW-0560">Oxidoreductase</keyword>
<evidence type="ECO:0000313" key="7">
    <source>
        <dbReference type="Proteomes" id="UP000326837"/>
    </source>
</evidence>
<dbReference type="PANTHER" id="PTHR21496:SF23">
    <property type="entry name" value="3-PHENYLPROPIONATE_CINNAMIC ACID DIOXYGENASE FERREDOXIN SUBUNIT"/>
    <property type="match status" value="1"/>
</dbReference>
<dbReference type="GO" id="GO:0051537">
    <property type="term" value="F:2 iron, 2 sulfur cluster binding"/>
    <property type="evidence" value="ECO:0007669"/>
    <property type="project" value="UniProtKB-KW"/>
</dbReference>
<dbReference type="RefSeq" id="WP_152101266.1">
    <property type="nucleotide sequence ID" value="NZ_AP021861.1"/>
</dbReference>
<organism evidence="6 7">
    <name type="scientific">Lacipirellula parvula</name>
    <dbReference type="NCBI Taxonomy" id="2650471"/>
    <lineage>
        <taxon>Bacteria</taxon>
        <taxon>Pseudomonadati</taxon>
        <taxon>Planctomycetota</taxon>
        <taxon>Planctomycetia</taxon>
        <taxon>Pirellulales</taxon>
        <taxon>Lacipirellulaceae</taxon>
        <taxon>Lacipirellula</taxon>
    </lineage>
</organism>
<keyword evidence="2" id="KW-0479">Metal-binding</keyword>
<reference evidence="7" key="1">
    <citation type="submission" date="2019-10" db="EMBL/GenBank/DDBJ databases">
        <title>Lacipirellula parvula gen. nov., sp. nov., representing a lineage of planctomycetes widespread in freshwater anoxic habitats, and description of the family Lacipirellulaceae.</title>
        <authorList>
            <person name="Dedysh S.N."/>
            <person name="Kulichevskaya I.S."/>
            <person name="Beletsky A.V."/>
            <person name="Rakitin A.L."/>
            <person name="Mardanov A.V."/>
            <person name="Ivanova A.A."/>
            <person name="Saltykova V.X."/>
            <person name="Rijpstra W.I.C."/>
            <person name="Sinninghe Damste J.S."/>
            <person name="Ravin N.V."/>
        </authorList>
    </citation>
    <scope>NUCLEOTIDE SEQUENCE [LARGE SCALE GENOMIC DNA]</scope>
    <source>
        <strain evidence="7">PX69</strain>
    </source>
</reference>